<reference evidence="1 2" key="1">
    <citation type="submission" date="2024-03" db="EMBL/GenBank/DDBJ databases">
        <title>Two novel species of the genus Flavobacterium exhibiting potentially degradation of complex polysaccharides.</title>
        <authorList>
            <person name="Lian X."/>
        </authorList>
    </citation>
    <scope>NUCLEOTIDE SEQUENCE [LARGE SCALE GENOMIC DNA]</scope>
    <source>
        <strain evidence="2">j3</strain>
    </source>
</reference>
<dbReference type="EMBL" id="JBCGDO010000027">
    <property type="protein sequence ID" value="MEM0543810.1"/>
    <property type="molecule type" value="Genomic_DNA"/>
</dbReference>
<comment type="caution">
    <text evidence="1">The sequence shown here is derived from an EMBL/GenBank/DDBJ whole genome shotgun (WGS) entry which is preliminary data.</text>
</comment>
<evidence type="ECO:0000313" key="1">
    <source>
        <dbReference type="EMBL" id="MEM0543810.1"/>
    </source>
</evidence>
<sequence length="288" mass="32954">MKKLYILSLSLLGLISFSQNLTLDDLISLRKKKLANLEETLTLKGWSFIKGNEPGYENLGKATFAYKQSSFEDKAESFINYIYSETSTTKRINIQMHKKDKYNLFLTRIKSLGCKLLDSKIDGGNIKKVYQGATLTFMISISTQKDDFSSTSTVYHFLILENSDYINNFTETTFEDWEIADTTAVYVPESEEIVVETKTEKPVINRNFFIGRWSNENSIFTFSDSGEFTLKFDSGGVIISNWKFINNKLYVGTEGDYAIYTIINHDTSFMSYSTSKNRTVFNAYRIGG</sequence>
<name>A0ABU9N803_9FLAO</name>
<accession>A0ABU9N803</accession>
<gene>
    <name evidence="1" type="ORF">WFZ85_14410</name>
</gene>
<keyword evidence="2" id="KW-1185">Reference proteome</keyword>
<organism evidence="1 2">
    <name type="scientific">Flavobacterium aureirubrum</name>
    <dbReference type="NCBI Taxonomy" id="3133147"/>
    <lineage>
        <taxon>Bacteria</taxon>
        <taxon>Pseudomonadati</taxon>
        <taxon>Bacteroidota</taxon>
        <taxon>Flavobacteriia</taxon>
        <taxon>Flavobacteriales</taxon>
        <taxon>Flavobacteriaceae</taxon>
        <taxon>Flavobacterium</taxon>
    </lineage>
</organism>
<proteinExistence type="predicted"/>
<dbReference type="RefSeq" id="WP_342696986.1">
    <property type="nucleotide sequence ID" value="NZ_JBCGDO010000027.1"/>
</dbReference>
<dbReference type="Proteomes" id="UP001460072">
    <property type="component" value="Unassembled WGS sequence"/>
</dbReference>
<protein>
    <submittedName>
        <fullName evidence="1">Uncharacterized protein</fullName>
    </submittedName>
</protein>
<evidence type="ECO:0000313" key="2">
    <source>
        <dbReference type="Proteomes" id="UP001460072"/>
    </source>
</evidence>